<keyword evidence="3" id="KW-0807">Transducer</keyword>
<dbReference type="RefSeq" id="WP_420068949.1">
    <property type="nucleotide sequence ID" value="NZ_JBCHKQ010000001.1"/>
</dbReference>
<dbReference type="Gene3D" id="6.10.340.10">
    <property type="match status" value="1"/>
</dbReference>
<reference evidence="7 8" key="1">
    <citation type="submission" date="2024-03" db="EMBL/GenBank/DDBJ databases">
        <title>Ignisphaera cupida sp. nov., a hyperthermophilic hydrolytic archaeon from a hot spring of Kamchatka, and proposal of Ignisphaeraceae fam. nov.</title>
        <authorList>
            <person name="Podosokorskaya O.A."/>
            <person name="Elcheninov A.G."/>
            <person name="Maltseva A.I."/>
            <person name="Zayulina K.S."/>
            <person name="Novikov A."/>
            <person name="Merkel A.Y."/>
        </authorList>
    </citation>
    <scope>NUCLEOTIDE SEQUENCE [LARGE SCALE GENOMIC DNA]</scope>
    <source>
        <strain evidence="7 8">38H-sp</strain>
    </source>
</reference>
<feature type="domain" description="Methyl-accepting transducer" evidence="6">
    <location>
        <begin position="340"/>
        <end position="562"/>
    </location>
</feature>
<evidence type="ECO:0000256" key="5">
    <source>
        <dbReference type="SAM" id="Phobius"/>
    </source>
</evidence>
<comment type="similarity">
    <text evidence="2">Belongs to the methyl-accepting chemotaxis (MCP) protein family.</text>
</comment>
<dbReference type="InterPro" id="IPR051310">
    <property type="entry name" value="MCP_chemotaxis"/>
</dbReference>
<dbReference type="PANTHER" id="PTHR43531:SF11">
    <property type="entry name" value="METHYL-ACCEPTING CHEMOTAXIS PROTEIN 3"/>
    <property type="match status" value="1"/>
</dbReference>
<organism evidence="7 8">
    <name type="scientific">Rarispira pelagica</name>
    <dbReference type="NCBI Taxonomy" id="3141764"/>
    <lineage>
        <taxon>Bacteria</taxon>
        <taxon>Pseudomonadati</taxon>
        <taxon>Spirochaetota</taxon>
        <taxon>Spirochaetia</taxon>
        <taxon>Winmispirales</taxon>
        <taxon>Winmispiraceae</taxon>
        <taxon>Rarispira</taxon>
    </lineage>
</organism>
<evidence type="ECO:0000313" key="8">
    <source>
        <dbReference type="Proteomes" id="UP001466331"/>
    </source>
</evidence>
<evidence type="ECO:0000256" key="1">
    <source>
        <dbReference type="ARBA" id="ARBA00022500"/>
    </source>
</evidence>
<keyword evidence="1" id="KW-0145">Chemotaxis</keyword>
<dbReference type="SMART" id="SM00283">
    <property type="entry name" value="MA"/>
    <property type="match status" value="1"/>
</dbReference>
<protein>
    <submittedName>
        <fullName evidence="7">Methyl-accepting chemotaxis protein</fullName>
    </submittedName>
</protein>
<evidence type="ECO:0000313" key="7">
    <source>
        <dbReference type="EMBL" id="MEM5947501.1"/>
    </source>
</evidence>
<evidence type="ECO:0000259" key="6">
    <source>
        <dbReference type="PROSITE" id="PS50111"/>
    </source>
</evidence>
<dbReference type="PROSITE" id="PS50111">
    <property type="entry name" value="CHEMOTAXIS_TRANSDUC_2"/>
    <property type="match status" value="1"/>
</dbReference>
<keyword evidence="5" id="KW-1133">Transmembrane helix</keyword>
<feature type="transmembrane region" description="Helical" evidence="5">
    <location>
        <begin position="212"/>
        <end position="231"/>
    </location>
</feature>
<feature type="coiled-coil region" evidence="4">
    <location>
        <begin position="320"/>
        <end position="361"/>
    </location>
</feature>
<comment type="caution">
    <text evidence="7">The sequence shown here is derived from an EMBL/GenBank/DDBJ whole genome shotgun (WGS) entry which is preliminary data.</text>
</comment>
<keyword evidence="5" id="KW-0472">Membrane</keyword>
<dbReference type="InterPro" id="IPR004089">
    <property type="entry name" value="MCPsignal_dom"/>
</dbReference>
<dbReference type="Proteomes" id="UP001466331">
    <property type="component" value="Unassembled WGS sequence"/>
</dbReference>
<evidence type="ECO:0000256" key="3">
    <source>
        <dbReference type="PROSITE-ProRule" id="PRU00284"/>
    </source>
</evidence>
<gene>
    <name evidence="7" type="ORF">WKV44_02985</name>
</gene>
<proteinExistence type="inferred from homology"/>
<dbReference type="SUPFAM" id="SSF58104">
    <property type="entry name" value="Methyl-accepting chemotaxis protein (MCP) signaling domain"/>
    <property type="match status" value="1"/>
</dbReference>
<keyword evidence="5" id="KW-0812">Transmembrane</keyword>
<dbReference type="EMBL" id="JBCHKQ010000001">
    <property type="protein sequence ID" value="MEM5947501.1"/>
    <property type="molecule type" value="Genomic_DNA"/>
</dbReference>
<name>A0ABU9UA08_9SPIR</name>
<keyword evidence="4" id="KW-0175">Coiled coil</keyword>
<dbReference type="Gene3D" id="1.10.287.950">
    <property type="entry name" value="Methyl-accepting chemotaxis protein"/>
    <property type="match status" value="1"/>
</dbReference>
<accession>A0ABU9UA08</accession>
<dbReference type="PANTHER" id="PTHR43531">
    <property type="entry name" value="PROTEIN ICFG"/>
    <property type="match status" value="1"/>
</dbReference>
<keyword evidence="8" id="KW-1185">Reference proteome</keyword>
<feature type="transmembrane region" description="Helical" evidence="5">
    <location>
        <begin position="7"/>
        <end position="27"/>
    </location>
</feature>
<evidence type="ECO:0000256" key="4">
    <source>
        <dbReference type="SAM" id="Coils"/>
    </source>
</evidence>
<dbReference type="Pfam" id="PF00015">
    <property type="entry name" value="MCPsignal"/>
    <property type="match status" value="1"/>
</dbReference>
<sequence>MKLKTRLYILLILVALTMIAITAGTIIRNKIVSNLLELQKRSYKVLKNTQDYISKSKDLLAYDTEIRQDAYIDTILSEWRKQKDTTTNLLIELSNTKARKYLPRDTQDEIEKISAMWNSSVVSFTLIDGLIKSIAESKTIENAQKRGLMQIQIYLYQKKNPNPSDLLKVSQAIKQVQLAIRSSETFVTTRIGKLVETVEQQVAAIEQTTQTILIVLASILIIISAVLIYKMSGSLATRIRRIEQIMGKIKERDLSSKTILELTEGAMAKTQDELGDLAGHITNVLETIKEFLISVQEAAINVEELKDILAGGSTESASALNQISANIESIKKQFDRLDINVEKTTEAIKNIRNNIEDTVKNISYQAQNIAESSTAIEEMNASVHHVANLAKDRKERANKLLETIRDGGEKLSNTNDIIVSIYREISDIQEIIQIIDTVAEQTNLLSMNAAIESAHAGDAGRGFAVVAEEIRKLAESTGEHASRIGQSLGRITDRIQDALHSSEESHSSFENINKEVMDFATALEEIASSMTELSTASTAILETTHKISAITQQIEEEAGQMTKGAQEIYQAAEGSRSISTEVSRGLTEIERGTKEILQAVNTISDLAQESRDRMSKLHGVVETFRVDNNTVD</sequence>
<evidence type="ECO:0000256" key="2">
    <source>
        <dbReference type="ARBA" id="ARBA00029447"/>
    </source>
</evidence>